<feature type="domain" description="Trafficking protein particle complex subunit 13 N-terminal" evidence="1">
    <location>
        <begin position="1"/>
        <end position="108"/>
    </location>
</feature>
<evidence type="ECO:0000259" key="1">
    <source>
        <dbReference type="Pfam" id="PF06159"/>
    </source>
</evidence>
<dbReference type="PANTHER" id="PTHR13134:SF3">
    <property type="entry name" value="TRAFFICKING PROTEIN PARTICLE COMPLEX SUBUNIT 13"/>
    <property type="match status" value="1"/>
</dbReference>
<proteinExistence type="predicted"/>
<dbReference type="OrthoDB" id="10250284at2759"/>
<dbReference type="PANTHER" id="PTHR13134">
    <property type="entry name" value="TRAFFICKING PROTEIN PARTICLE COMPLEX SUBUNIT 13"/>
    <property type="match status" value="1"/>
</dbReference>
<dbReference type="AlphaFoldDB" id="A0A0M0JMD1"/>
<keyword evidence="3" id="KW-1185">Reference proteome</keyword>
<comment type="caution">
    <text evidence="2">The sequence shown here is derived from an EMBL/GenBank/DDBJ whole genome shotgun (WGS) entry which is preliminary data.</text>
</comment>
<dbReference type="GO" id="GO:1990072">
    <property type="term" value="C:TRAPPIII protein complex"/>
    <property type="evidence" value="ECO:0007669"/>
    <property type="project" value="TreeGrafter"/>
</dbReference>
<evidence type="ECO:0000313" key="3">
    <source>
        <dbReference type="Proteomes" id="UP000037460"/>
    </source>
</evidence>
<evidence type="ECO:0000313" key="2">
    <source>
        <dbReference type="EMBL" id="KOO27452.1"/>
    </source>
</evidence>
<accession>A0A0M0JMD1</accession>
<dbReference type="Pfam" id="PF06159">
    <property type="entry name" value="TRAPPC13_N"/>
    <property type="match status" value="1"/>
</dbReference>
<organism evidence="2 3">
    <name type="scientific">Chrysochromulina tobinii</name>
    <dbReference type="NCBI Taxonomy" id="1460289"/>
    <lineage>
        <taxon>Eukaryota</taxon>
        <taxon>Haptista</taxon>
        <taxon>Haptophyta</taxon>
        <taxon>Prymnesiophyceae</taxon>
        <taxon>Prymnesiales</taxon>
        <taxon>Chrysochromulinaceae</taxon>
        <taxon>Chrysochromulina</taxon>
    </lineage>
</organism>
<reference evidence="3" key="1">
    <citation type="journal article" date="2015" name="PLoS Genet.">
        <title>Genome Sequence and Transcriptome Analyses of Chrysochromulina tobin: Metabolic Tools for Enhanced Algal Fitness in the Prominent Order Prymnesiales (Haptophyceae).</title>
        <authorList>
            <person name="Hovde B.T."/>
            <person name="Deodato C.R."/>
            <person name="Hunsperger H.M."/>
            <person name="Ryken S.A."/>
            <person name="Yost W."/>
            <person name="Jha R.K."/>
            <person name="Patterson J."/>
            <person name="Monnat R.J. Jr."/>
            <person name="Barlow S.B."/>
            <person name="Starkenburg S.R."/>
            <person name="Cattolico R.A."/>
        </authorList>
    </citation>
    <scope>NUCLEOTIDE SEQUENCE</scope>
    <source>
        <strain evidence="3">CCMP291</strain>
    </source>
</reference>
<sequence length="132" mass="14776">MLALPQSFGDIFLGETFSCYISLCNIAPIELAQVGLKVEVQTQLARETLSDSSVAGSAIARFASQQTLDKIIEYDLKDIGIHILICSALYTDSQGERKYFRKFFKFQVNNPLSMRSKTHALSLNNEVLIETH</sequence>
<name>A0A0M0JMD1_9EUKA</name>
<gene>
    <name evidence="2" type="ORF">Ctob_009824</name>
</gene>
<dbReference type="InterPro" id="IPR055427">
    <property type="entry name" value="TRAPPC13_N"/>
</dbReference>
<dbReference type="InterPro" id="IPR010378">
    <property type="entry name" value="TRAPPC13"/>
</dbReference>
<dbReference type="EMBL" id="JWZX01002713">
    <property type="protein sequence ID" value="KOO27452.1"/>
    <property type="molecule type" value="Genomic_DNA"/>
</dbReference>
<protein>
    <submittedName>
        <fullName evidence="2">Upf0533 protein</fullName>
    </submittedName>
</protein>
<dbReference type="Proteomes" id="UP000037460">
    <property type="component" value="Unassembled WGS sequence"/>
</dbReference>